<keyword evidence="6" id="KW-0269">Exonuclease</keyword>
<comment type="catalytic activity">
    <reaction evidence="11">
        <text>Couples ATP hydrolysis with the unwinding of duplex DNA by translocating in the 3'-5' direction.</text>
        <dbReference type="EC" id="5.6.2.4"/>
    </reaction>
</comment>
<dbReference type="SUPFAM" id="SSF52980">
    <property type="entry name" value="Restriction endonuclease-like"/>
    <property type="match status" value="1"/>
</dbReference>
<dbReference type="PANTHER" id="PTHR11070">
    <property type="entry name" value="UVRD / RECB / PCRA DNA HELICASE FAMILY MEMBER"/>
    <property type="match status" value="1"/>
</dbReference>
<evidence type="ECO:0000256" key="4">
    <source>
        <dbReference type="ARBA" id="ARBA00022801"/>
    </source>
</evidence>
<keyword evidence="1" id="KW-0540">Nuclease</keyword>
<keyword evidence="9" id="KW-0234">DNA repair</keyword>
<dbReference type="NCBIfam" id="TIGR02785">
    <property type="entry name" value="addA_Gpos"/>
    <property type="match status" value="1"/>
</dbReference>
<name>A0A212K2H3_9FIRM</name>
<feature type="domain" description="UvrD-like helicase ATP-binding" evidence="15">
    <location>
        <begin position="3"/>
        <end position="465"/>
    </location>
</feature>
<dbReference type="GO" id="GO:0004527">
    <property type="term" value="F:exonuclease activity"/>
    <property type="evidence" value="ECO:0007669"/>
    <property type="project" value="UniProtKB-KW"/>
</dbReference>
<dbReference type="InterPro" id="IPR014016">
    <property type="entry name" value="UvrD-like_ATP-bd"/>
</dbReference>
<dbReference type="GO" id="GO:0003677">
    <property type="term" value="F:DNA binding"/>
    <property type="evidence" value="ECO:0007669"/>
    <property type="project" value="UniProtKB-KW"/>
</dbReference>
<evidence type="ECO:0000259" key="15">
    <source>
        <dbReference type="PROSITE" id="PS51198"/>
    </source>
</evidence>
<evidence type="ECO:0000256" key="10">
    <source>
        <dbReference type="ARBA" id="ARBA00023235"/>
    </source>
</evidence>
<dbReference type="InterPro" id="IPR014152">
    <property type="entry name" value="AddA"/>
</dbReference>
<dbReference type="GO" id="GO:0016887">
    <property type="term" value="F:ATP hydrolysis activity"/>
    <property type="evidence" value="ECO:0007669"/>
    <property type="project" value="RHEA"/>
</dbReference>
<dbReference type="InterPro" id="IPR000212">
    <property type="entry name" value="DNA_helicase_UvrD/REP"/>
</dbReference>
<dbReference type="InterPro" id="IPR011604">
    <property type="entry name" value="PDDEXK-like_dom_sf"/>
</dbReference>
<evidence type="ECO:0000256" key="5">
    <source>
        <dbReference type="ARBA" id="ARBA00022806"/>
    </source>
</evidence>
<dbReference type="AlphaFoldDB" id="A0A212K2H3"/>
<evidence type="ECO:0000256" key="13">
    <source>
        <dbReference type="ARBA" id="ARBA00048988"/>
    </source>
</evidence>
<evidence type="ECO:0000256" key="6">
    <source>
        <dbReference type="ARBA" id="ARBA00022839"/>
    </source>
</evidence>
<gene>
    <name evidence="17" type="primary">addA</name>
    <name evidence="17" type="ORF">KL86CLO1_12080</name>
</gene>
<evidence type="ECO:0000256" key="9">
    <source>
        <dbReference type="ARBA" id="ARBA00023204"/>
    </source>
</evidence>
<dbReference type="GO" id="GO:0005829">
    <property type="term" value="C:cytosol"/>
    <property type="evidence" value="ECO:0007669"/>
    <property type="project" value="TreeGrafter"/>
</dbReference>
<dbReference type="PANTHER" id="PTHR11070:SF48">
    <property type="entry name" value="ATP-DEPENDENT HELICASE_NUCLEASE SUBUNIT A"/>
    <property type="match status" value="1"/>
</dbReference>
<dbReference type="GO" id="GO:0006302">
    <property type="term" value="P:double-strand break repair"/>
    <property type="evidence" value="ECO:0007669"/>
    <property type="project" value="InterPro"/>
</dbReference>
<keyword evidence="3" id="KW-0227">DNA damage</keyword>
<dbReference type="InterPro" id="IPR038726">
    <property type="entry name" value="PDDEXK_AddAB-type"/>
</dbReference>
<dbReference type="Pfam" id="PF00580">
    <property type="entry name" value="UvrD-helicase"/>
    <property type="match status" value="1"/>
</dbReference>
<dbReference type="InterPro" id="IPR027417">
    <property type="entry name" value="P-loop_NTPase"/>
</dbReference>
<dbReference type="GO" id="GO:0005524">
    <property type="term" value="F:ATP binding"/>
    <property type="evidence" value="ECO:0007669"/>
    <property type="project" value="UniProtKB-UniRule"/>
</dbReference>
<keyword evidence="8" id="KW-0238">DNA-binding</keyword>
<evidence type="ECO:0000313" key="17">
    <source>
        <dbReference type="EMBL" id="SBW05808.1"/>
    </source>
</evidence>
<dbReference type="PROSITE" id="PS51217">
    <property type="entry name" value="UVRD_HELICASE_CTER"/>
    <property type="match status" value="1"/>
</dbReference>
<dbReference type="CDD" id="cd17932">
    <property type="entry name" value="DEXQc_UvrD"/>
    <property type="match status" value="1"/>
</dbReference>
<evidence type="ECO:0000256" key="14">
    <source>
        <dbReference type="PROSITE-ProRule" id="PRU00560"/>
    </source>
</evidence>
<organism evidence="17">
    <name type="scientific">uncultured Eubacteriales bacterium</name>
    <dbReference type="NCBI Taxonomy" id="172733"/>
    <lineage>
        <taxon>Bacteria</taxon>
        <taxon>Bacillati</taxon>
        <taxon>Bacillota</taxon>
        <taxon>Clostridia</taxon>
        <taxon>Eubacteriales</taxon>
        <taxon>environmental samples</taxon>
    </lineage>
</organism>
<proteinExistence type="predicted"/>
<dbReference type="EMBL" id="FLUN01000001">
    <property type="protein sequence ID" value="SBW05808.1"/>
    <property type="molecule type" value="Genomic_DNA"/>
</dbReference>
<dbReference type="GO" id="GO:0033202">
    <property type="term" value="C:DNA helicase complex"/>
    <property type="evidence" value="ECO:0007669"/>
    <property type="project" value="TreeGrafter"/>
</dbReference>
<evidence type="ECO:0000256" key="1">
    <source>
        <dbReference type="ARBA" id="ARBA00022722"/>
    </source>
</evidence>
<dbReference type="Gene3D" id="3.40.50.300">
    <property type="entry name" value="P-loop containing nucleotide triphosphate hydrolases"/>
    <property type="match status" value="4"/>
</dbReference>
<accession>A0A212K2H3</accession>
<keyword evidence="5 14" id="KW-0347">Helicase</keyword>
<evidence type="ECO:0000256" key="3">
    <source>
        <dbReference type="ARBA" id="ARBA00022763"/>
    </source>
</evidence>
<dbReference type="Gene3D" id="1.10.486.10">
    <property type="entry name" value="PCRA, domain 4"/>
    <property type="match status" value="1"/>
</dbReference>
<reference evidence="17" key="1">
    <citation type="submission" date="2016-04" db="EMBL/GenBank/DDBJ databases">
        <authorList>
            <person name="Evans L.H."/>
            <person name="Alamgir A."/>
            <person name="Owens N."/>
            <person name="Weber N.D."/>
            <person name="Virtaneva K."/>
            <person name="Barbian K."/>
            <person name="Babar A."/>
            <person name="Rosenke K."/>
        </authorList>
    </citation>
    <scope>NUCLEOTIDE SEQUENCE</scope>
    <source>
        <strain evidence="17">86</strain>
    </source>
</reference>
<evidence type="ECO:0000256" key="7">
    <source>
        <dbReference type="ARBA" id="ARBA00022840"/>
    </source>
</evidence>
<evidence type="ECO:0000256" key="11">
    <source>
        <dbReference type="ARBA" id="ARBA00034617"/>
    </source>
</evidence>
<feature type="binding site" evidence="14">
    <location>
        <begin position="24"/>
        <end position="31"/>
    </location>
    <ligand>
        <name>ATP</name>
        <dbReference type="ChEBI" id="CHEBI:30616"/>
    </ligand>
</feature>
<dbReference type="InterPro" id="IPR011335">
    <property type="entry name" value="Restrct_endonuc-II-like"/>
</dbReference>
<keyword evidence="2 14" id="KW-0547">Nucleotide-binding</keyword>
<evidence type="ECO:0000256" key="12">
    <source>
        <dbReference type="ARBA" id="ARBA00034808"/>
    </source>
</evidence>
<dbReference type="GO" id="GO:0043138">
    <property type="term" value="F:3'-5' DNA helicase activity"/>
    <property type="evidence" value="ECO:0007669"/>
    <property type="project" value="UniProtKB-EC"/>
</dbReference>
<dbReference type="InterPro" id="IPR014017">
    <property type="entry name" value="DNA_helicase_UvrD-like_C"/>
</dbReference>
<dbReference type="SUPFAM" id="SSF52540">
    <property type="entry name" value="P-loop containing nucleoside triphosphate hydrolases"/>
    <property type="match status" value="1"/>
</dbReference>
<evidence type="ECO:0000256" key="2">
    <source>
        <dbReference type="ARBA" id="ARBA00022741"/>
    </source>
</evidence>
<keyword evidence="10" id="KW-0413">Isomerase</keyword>
<dbReference type="Gene3D" id="3.90.320.10">
    <property type="match status" value="1"/>
</dbReference>
<dbReference type="PROSITE" id="PS51198">
    <property type="entry name" value="UVRD_HELICASE_ATP_BIND"/>
    <property type="match status" value="1"/>
</dbReference>
<protein>
    <recommendedName>
        <fullName evidence="12">DNA 3'-5' helicase</fullName>
        <ecNumber evidence="12">5.6.2.4</ecNumber>
    </recommendedName>
</protein>
<evidence type="ECO:0000256" key="8">
    <source>
        <dbReference type="ARBA" id="ARBA00023125"/>
    </source>
</evidence>
<keyword evidence="7 14" id="KW-0067">ATP-binding</keyword>
<comment type="catalytic activity">
    <reaction evidence="13">
        <text>ATP + H2O = ADP + phosphate + H(+)</text>
        <dbReference type="Rhea" id="RHEA:13065"/>
        <dbReference type="ChEBI" id="CHEBI:15377"/>
        <dbReference type="ChEBI" id="CHEBI:15378"/>
        <dbReference type="ChEBI" id="CHEBI:30616"/>
        <dbReference type="ChEBI" id="CHEBI:43474"/>
        <dbReference type="ChEBI" id="CHEBI:456216"/>
        <dbReference type="EC" id="5.6.2.4"/>
    </reaction>
</comment>
<dbReference type="EC" id="5.6.2.4" evidence="12"/>
<sequence length="1198" mass="131145">MPFALTPEQSAVVQNRGGALLVSAAAGSGKTRVLVERLLTRVQDDGLDIDRFLVITYTKAAAAELRGRIVEELSQRLAQNPADSHLRRQQTLVYKAQISTVHSFCAHLLRESGHLLDVNPDFRLCDEGEAGILMLRALDEVLERRYERIAEDGDFALLVDTMSAGRDDQRLVNIVLDIRARVQSHPDPAAWLAAQETALALDGVTDAAGTPWGALLLEDARRQGEYWLGRLGCALELCGLDPNLSANYAPTLSATIAGVRALLDGVANGWDAAVEALPVPFPRAGSKKVNECPEAAAQVKSIRAACKKRLDKLSDLLEDSSEGLLSDLRAVHPAVRALFSLVNDFEAAYTAEKARRGLLDFADLEHLTVKLLSEGGVAAQYAARYDEIMVDEYQDTNAVQNAIFSSVSRGEENLFMVGDVKQSIYRFRLADPTIFLSKYRSFKPYTEAEAGESRRITLSRNFRSRPQVLLGANYVFENIMSTEFGEMDYGPEEALYPGAVYPAGDDAWYAVELDALDLSGGTGEDDEDDSSEKTPRDLLEARFIAGRVSELLEGKFHISDGEGGTRPAKYADMVILLRSPGSALHHYARALGERDIPWEADGGGDFFASTEVSVALALLQIVDNPRQDVALLSALRSPVYGFSADRLAQLRSACPGGDFYTALEQGAAAGGEDCAAFLAELAALRFGAGDKDSYELLWQIYDQTNLLGVFGAMDEGEARQGNLLALCELARRFEGAGHKGLFGFLTYLTRLRERGDKLAVPQPGREGGGVRIMSIHRSKGLEFPVVFLAGLMRRLNREDVQKPILFHPKLGVGPKRLDGERMVEYPTLARRAVARQLEYEMMAEELRLLYVAMTRAREKLILTCALTGGVDKLAALAENAACPVEPQVLSGCSSVGEWVLLPVLARPEATALRAAAGADFVPQNADFGPAWDIRWVDGSVYGSAPQMRRERETAGAEEWEGLEGLAERFDWVYPHAGDVEIPSKLTATQLKGRELDVEVAQGAPEPAGDPAPREAPIRRPRFDEEEFGLTPAQKGTALHLVMQYIDYERTGSVEEIKEEIARLTAKQFLTPQQGEAVDPGKISAFFDSPLGQELRGAVSLKREFKFSILLPASDFYQGAGEGERVLLQGVVDCYFETAAGVTVVDFKTDRVTPRSASLRAGEYRPQLMAYSRALEEVTGKTVARRVLWFFSADCAVEV</sequence>
<dbReference type="GO" id="GO:0000725">
    <property type="term" value="P:recombinational repair"/>
    <property type="evidence" value="ECO:0007669"/>
    <property type="project" value="TreeGrafter"/>
</dbReference>
<dbReference type="Pfam" id="PF12705">
    <property type="entry name" value="PDDEXK_1"/>
    <property type="match status" value="1"/>
</dbReference>
<dbReference type="Pfam" id="PF13361">
    <property type="entry name" value="UvrD_C"/>
    <property type="match status" value="2"/>
</dbReference>
<feature type="domain" description="UvrD-like helicase C-terminal" evidence="16">
    <location>
        <begin position="492"/>
        <end position="780"/>
    </location>
</feature>
<keyword evidence="4 14" id="KW-0378">Hydrolase</keyword>
<evidence type="ECO:0000259" key="16">
    <source>
        <dbReference type="PROSITE" id="PS51217"/>
    </source>
</evidence>